<protein>
    <submittedName>
        <fullName evidence="2">GNAT family N-acetyltransferase</fullName>
    </submittedName>
</protein>
<proteinExistence type="predicted"/>
<sequence>MAPDVRAARLRDLDPTTLHDLLRLRVDVFVVEQECAYPELDGRDADATTEHLWVEVGGTPVATLRLLTDEGGTRRIGRVATVRGHRGQGYADALVRAALRRSGQAQVVLDAQTYLEGWYARFGFVRSGPDFVEDGIPHLPMVLRPGGAGQG</sequence>
<accession>A0ABV5V0F7</accession>
<gene>
    <name evidence="2" type="ORF">ACFFN0_04420</name>
</gene>
<dbReference type="InterPro" id="IPR000182">
    <property type="entry name" value="GNAT_dom"/>
</dbReference>
<name>A0ABV5V0F7_9MICO</name>
<dbReference type="EMBL" id="JBHMAX010000010">
    <property type="protein sequence ID" value="MFB9731288.1"/>
    <property type="molecule type" value="Genomic_DNA"/>
</dbReference>
<comment type="caution">
    <text evidence="2">The sequence shown here is derived from an EMBL/GenBank/DDBJ whole genome shotgun (WGS) entry which is preliminary data.</text>
</comment>
<evidence type="ECO:0000313" key="3">
    <source>
        <dbReference type="Proteomes" id="UP001589613"/>
    </source>
</evidence>
<dbReference type="CDD" id="cd04301">
    <property type="entry name" value="NAT_SF"/>
    <property type="match status" value="1"/>
</dbReference>
<keyword evidence="3" id="KW-1185">Reference proteome</keyword>
<feature type="domain" description="N-acetyltransferase" evidence="1">
    <location>
        <begin position="8"/>
        <end position="146"/>
    </location>
</feature>
<dbReference type="InterPro" id="IPR016181">
    <property type="entry name" value="Acyl_CoA_acyltransferase"/>
</dbReference>
<reference evidence="2 3" key="1">
    <citation type="submission" date="2024-09" db="EMBL/GenBank/DDBJ databases">
        <authorList>
            <person name="Sun Q."/>
            <person name="Mori K."/>
        </authorList>
    </citation>
    <scope>NUCLEOTIDE SEQUENCE [LARGE SCALE GENOMIC DNA]</scope>
    <source>
        <strain evidence="2 3">JCM 12763</strain>
    </source>
</reference>
<dbReference type="PROSITE" id="PS51186">
    <property type="entry name" value="GNAT"/>
    <property type="match status" value="1"/>
</dbReference>
<evidence type="ECO:0000313" key="2">
    <source>
        <dbReference type="EMBL" id="MFB9731288.1"/>
    </source>
</evidence>
<dbReference type="SUPFAM" id="SSF55729">
    <property type="entry name" value="Acyl-CoA N-acyltransferases (Nat)"/>
    <property type="match status" value="1"/>
</dbReference>
<dbReference type="Proteomes" id="UP001589613">
    <property type="component" value="Unassembled WGS sequence"/>
</dbReference>
<dbReference type="Gene3D" id="3.40.630.30">
    <property type="match status" value="1"/>
</dbReference>
<dbReference type="Pfam" id="PF13673">
    <property type="entry name" value="Acetyltransf_10"/>
    <property type="match status" value="1"/>
</dbReference>
<organism evidence="2 3">
    <name type="scientific">Ornithinimicrobium kibberense</name>
    <dbReference type="NCBI Taxonomy" id="282060"/>
    <lineage>
        <taxon>Bacteria</taxon>
        <taxon>Bacillati</taxon>
        <taxon>Actinomycetota</taxon>
        <taxon>Actinomycetes</taxon>
        <taxon>Micrococcales</taxon>
        <taxon>Ornithinimicrobiaceae</taxon>
        <taxon>Ornithinimicrobium</taxon>
    </lineage>
</organism>
<dbReference type="RefSeq" id="WP_075956718.1">
    <property type="nucleotide sequence ID" value="NZ_JBHMAX010000010.1"/>
</dbReference>
<evidence type="ECO:0000259" key="1">
    <source>
        <dbReference type="PROSITE" id="PS51186"/>
    </source>
</evidence>